<dbReference type="GO" id="GO:0008757">
    <property type="term" value="F:S-adenosylmethionine-dependent methyltransferase activity"/>
    <property type="evidence" value="ECO:0007669"/>
    <property type="project" value="InterPro"/>
</dbReference>
<accession>A0A2T6C3G2</accession>
<name>A0A2T6C3G2_9FLAO</name>
<evidence type="ECO:0000313" key="3">
    <source>
        <dbReference type="Proteomes" id="UP000244090"/>
    </source>
</evidence>
<dbReference type="GO" id="GO:0032259">
    <property type="term" value="P:methylation"/>
    <property type="evidence" value="ECO:0007669"/>
    <property type="project" value="UniProtKB-KW"/>
</dbReference>
<dbReference type="OrthoDB" id="9789123at2"/>
<dbReference type="RefSeq" id="WP_108113827.1">
    <property type="nucleotide sequence ID" value="NZ_QBKT01000002.1"/>
</dbReference>
<evidence type="ECO:0000259" key="1">
    <source>
        <dbReference type="Pfam" id="PF08241"/>
    </source>
</evidence>
<dbReference type="EMBL" id="QBKT01000002">
    <property type="protein sequence ID" value="PTX62848.1"/>
    <property type="molecule type" value="Genomic_DNA"/>
</dbReference>
<dbReference type="SUPFAM" id="SSF53335">
    <property type="entry name" value="S-adenosyl-L-methionine-dependent methyltransferases"/>
    <property type="match status" value="1"/>
</dbReference>
<dbReference type="AlphaFoldDB" id="A0A2T6C3G2"/>
<dbReference type="InterPro" id="IPR013216">
    <property type="entry name" value="Methyltransf_11"/>
</dbReference>
<dbReference type="PANTHER" id="PTHR42912">
    <property type="entry name" value="METHYLTRANSFERASE"/>
    <property type="match status" value="1"/>
</dbReference>
<dbReference type="Pfam" id="PF08241">
    <property type="entry name" value="Methyltransf_11"/>
    <property type="match status" value="1"/>
</dbReference>
<keyword evidence="2" id="KW-0808">Transferase</keyword>
<comment type="caution">
    <text evidence="2">The sequence shown here is derived from an EMBL/GenBank/DDBJ whole genome shotgun (WGS) entry which is preliminary data.</text>
</comment>
<dbReference type="CDD" id="cd02440">
    <property type="entry name" value="AdoMet_MTases"/>
    <property type="match status" value="1"/>
</dbReference>
<keyword evidence="3" id="KW-1185">Reference proteome</keyword>
<protein>
    <submittedName>
        <fullName evidence="2">Methyltransferase family protein</fullName>
    </submittedName>
</protein>
<sequence length="256" mass="29601">MLFSTEVTSSKIISDNPLFQRTLKAYHLVAPYVHGNVLEIGCGEGYGVELLYKNAEKLTLIDKSPYTAEFINNKYPNTNIIQEKIPPLTTLASNSFDVVVSFQVIEHIKDAELYIEEIHRVLKPNGKAYISTPNAVKTIARNPWHYKEYTFEDLSNLIAKTFSNYTIQAVRGNEKTDAYYEKNKKSVARFLRYDIFNLERRIPSWLLQIPYEFANRINRKKLLNKNPELVNSITLDDYSLTEHSEATLDFFCTLVK</sequence>
<keyword evidence="2" id="KW-0489">Methyltransferase</keyword>
<dbReference type="Proteomes" id="UP000244090">
    <property type="component" value="Unassembled WGS sequence"/>
</dbReference>
<feature type="domain" description="Methyltransferase type 11" evidence="1">
    <location>
        <begin position="38"/>
        <end position="130"/>
    </location>
</feature>
<reference evidence="2 3" key="1">
    <citation type="submission" date="2018-04" db="EMBL/GenBank/DDBJ databases">
        <title>Genomic Encyclopedia of Archaeal and Bacterial Type Strains, Phase II (KMG-II): from individual species to whole genera.</title>
        <authorList>
            <person name="Goeker M."/>
        </authorList>
    </citation>
    <scope>NUCLEOTIDE SEQUENCE [LARGE SCALE GENOMIC DNA]</scope>
    <source>
        <strain evidence="2 3">DSM 25731</strain>
    </source>
</reference>
<dbReference type="Gene3D" id="3.40.50.150">
    <property type="entry name" value="Vaccinia Virus protein VP39"/>
    <property type="match status" value="1"/>
</dbReference>
<dbReference type="InterPro" id="IPR029063">
    <property type="entry name" value="SAM-dependent_MTases_sf"/>
</dbReference>
<gene>
    <name evidence="2" type="ORF">C8N46_102248</name>
</gene>
<proteinExistence type="predicted"/>
<organism evidence="2 3">
    <name type="scientific">Kordia periserrulae</name>
    <dbReference type="NCBI Taxonomy" id="701523"/>
    <lineage>
        <taxon>Bacteria</taxon>
        <taxon>Pseudomonadati</taxon>
        <taxon>Bacteroidota</taxon>
        <taxon>Flavobacteriia</taxon>
        <taxon>Flavobacteriales</taxon>
        <taxon>Flavobacteriaceae</taxon>
        <taxon>Kordia</taxon>
    </lineage>
</organism>
<evidence type="ECO:0000313" key="2">
    <source>
        <dbReference type="EMBL" id="PTX62848.1"/>
    </source>
</evidence>
<dbReference type="InterPro" id="IPR050508">
    <property type="entry name" value="Methyltransf_Superfamily"/>
</dbReference>